<feature type="compositionally biased region" description="Acidic residues" evidence="1">
    <location>
        <begin position="628"/>
        <end position="641"/>
    </location>
</feature>
<protein>
    <submittedName>
        <fullName evidence="3">Cordon-bleu WH2 repeat protein-like 1a</fullName>
    </submittedName>
</protein>
<feature type="compositionally biased region" description="Basic and acidic residues" evidence="1">
    <location>
        <begin position="171"/>
        <end position="186"/>
    </location>
</feature>
<feature type="region of interest" description="Disordered" evidence="1">
    <location>
        <begin position="731"/>
        <end position="758"/>
    </location>
</feature>
<evidence type="ECO:0000313" key="3">
    <source>
        <dbReference type="Ensembl" id="ENSMAMP00000030987.1"/>
    </source>
</evidence>
<dbReference type="GeneID" id="113127504"/>
<feature type="region of interest" description="Disordered" evidence="1">
    <location>
        <begin position="690"/>
        <end position="709"/>
    </location>
</feature>
<feature type="compositionally biased region" description="Polar residues" evidence="1">
    <location>
        <begin position="276"/>
        <end position="285"/>
    </location>
</feature>
<dbReference type="InParanoid" id="A0A3Q3N370"/>
<organism evidence="3 4">
    <name type="scientific">Mastacembelus armatus</name>
    <name type="common">zig-zag eel</name>
    <dbReference type="NCBI Taxonomy" id="205130"/>
    <lineage>
        <taxon>Eukaryota</taxon>
        <taxon>Metazoa</taxon>
        <taxon>Chordata</taxon>
        <taxon>Craniata</taxon>
        <taxon>Vertebrata</taxon>
        <taxon>Euteleostomi</taxon>
        <taxon>Actinopterygii</taxon>
        <taxon>Neopterygii</taxon>
        <taxon>Teleostei</taxon>
        <taxon>Neoteleostei</taxon>
        <taxon>Acanthomorphata</taxon>
        <taxon>Anabantaria</taxon>
        <taxon>Synbranchiformes</taxon>
        <taxon>Mastacembelidae</taxon>
        <taxon>Mastacembelus</taxon>
    </lineage>
</organism>
<feature type="region of interest" description="Disordered" evidence="1">
    <location>
        <begin position="256"/>
        <end position="323"/>
    </location>
</feature>
<feature type="region of interest" description="Disordered" evidence="1">
    <location>
        <begin position="171"/>
        <end position="243"/>
    </location>
</feature>
<feature type="compositionally biased region" description="Low complexity" evidence="1">
    <location>
        <begin position="346"/>
        <end position="368"/>
    </location>
</feature>
<dbReference type="Ensembl" id="ENSMAMT00000031795.2">
    <property type="protein sequence ID" value="ENSMAMP00000030987.1"/>
    <property type="gene ID" value="ENSMAMG00000020877.2"/>
</dbReference>
<feature type="compositionally biased region" description="Polar residues" evidence="1">
    <location>
        <begin position="595"/>
        <end position="624"/>
    </location>
</feature>
<dbReference type="RefSeq" id="XP_026157961.1">
    <property type="nucleotide sequence ID" value="XM_026302176.2"/>
</dbReference>
<feature type="compositionally biased region" description="Polar residues" evidence="1">
    <location>
        <begin position="292"/>
        <end position="301"/>
    </location>
</feature>
<dbReference type="Pfam" id="PF09469">
    <property type="entry name" value="Cobl"/>
    <property type="match status" value="1"/>
</dbReference>
<dbReference type="OrthoDB" id="8882621at2759"/>
<feature type="domain" description="Cordon-bleu ubiquitin-like" evidence="2">
    <location>
        <begin position="94"/>
        <end position="172"/>
    </location>
</feature>
<evidence type="ECO:0000313" key="4">
    <source>
        <dbReference type="Proteomes" id="UP000261640"/>
    </source>
</evidence>
<evidence type="ECO:0000259" key="2">
    <source>
        <dbReference type="Pfam" id="PF09469"/>
    </source>
</evidence>
<dbReference type="RefSeq" id="XP_026157959.1">
    <property type="nucleotide sequence ID" value="XM_026302174.2"/>
</dbReference>
<feature type="compositionally biased region" description="Basic and acidic residues" evidence="1">
    <location>
        <begin position="506"/>
        <end position="517"/>
    </location>
</feature>
<dbReference type="Proteomes" id="UP000261640">
    <property type="component" value="Unplaced"/>
</dbReference>
<dbReference type="Gene3D" id="3.10.20.90">
    <property type="entry name" value="Phosphatidylinositol 3-kinase Catalytic Subunit, Chain A, domain 1"/>
    <property type="match status" value="1"/>
</dbReference>
<dbReference type="AlphaFoldDB" id="A0A3Q3N370"/>
<accession>A0A3Q3N370</accession>
<feature type="region of interest" description="Disordered" evidence="1">
    <location>
        <begin position="338"/>
        <end position="370"/>
    </location>
</feature>
<dbReference type="InterPro" id="IPR019025">
    <property type="entry name" value="Cordon-bleu_ubiquitin_domain"/>
</dbReference>
<sequence>MDEQVNPLERDHSLSVVLPGGLEKNATVHGSKPVMDLLVTLCGSYHLNPSDYTVEVLSSNKNMSVKPNLPIGLLEAEKIVLKPKGVEEKTKGSYMPEATVRLLINYNKSHKAVVRVNPKVPLEILLPVVCDKCEFNVETTILLRDSQSKEPLDLSKTLNNHGLREVFAKDTASKEPTDHQHHKETPEAATPTKVISLPRPQDLPNKEKTQKDTGFFSLFRRKKKKPRTKETLSAPASPGLTKQVTARTNAQALSSCNTLPADMPKKRQAPQPPMGVSQSVPSNLGTCHLRGSQGSADSTLRSTKRRAPAPPFANPHQELQADTQVKGAADSLNTLEELRESDESDSFTLSLSSSSSPCPSQPSSSSSFARVHEVADPHSPLLRGKDISDARSALAKVLTSSISKGTLVKHLRNSATFPKLYNGSTCISTAQRHPDDGGFCDELDSVLKSNLPTEPEWEDPVQRKGTTTFKVIPSKKQKSPNPELNLDNTDEGHITAGDNPENEDFPETKNNEIEEKSCAPNSSETETPLPFQELSSQIQTSEDSPQFPHDLDTEACPGSPHSEAEDTGQRHKEEDKCEITSEMTSAALSGHSDENLSSDTQINSGDQSPSAHSVSADVNHQGSYTEREAEEEEEVHEEEEDRFPPPPPPVFFNEALEVTQESEGVIISSLSSSQPTYNGQTNACTVDHQDGFTSAMSDQSEAGSKPLDMSVAPSRFAQAVALAVLRSRLQSHDKVSGTQMPSDPLSPSPPRSTYQYGA</sequence>
<reference evidence="3" key="2">
    <citation type="submission" date="2025-09" db="UniProtKB">
        <authorList>
            <consortium name="Ensembl"/>
        </authorList>
    </citation>
    <scope>IDENTIFICATION</scope>
</reference>
<feature type="region of interest" description="Disordered" evidence="1">
    <location>
        <begin position="451"/>
        <end position="652"/>
    </location>
</feature>
<keyword evidence="4" id="KW-1185">Reference proteome</keyword>
<feature type="compositionally biased region" description="Polar residues" evidence="1">
    <location>
        <begin position="533"/>
        <end position="544"/>
    </location>
</feature>
<feature type="compositionally biased region" description="Basic and acidic residues" evidence="1">
    <location>
        <begin position="562"/>
        <end position="579"/>
    </location>
</feature>
<dbReference type="GeneTree" id="ENSGT00530000063608"/>
<dbReference type="RefSeq" id="XP_026157960.1">
    <property type="nucleotide sequence ID" value="XM_026302175.2"/>
</dbReference>
<name>A0A3Q3N370_9TELE</name>
<feature type="compositionally biased region" description="Polar residues" evidence="1">
    <location>
        <begin position="691"/>
        <end position="702"/>
    </location>
</feature>
<dbReference type="GO" id="GO:0003785">
    <property type="term" value="F:actin monomer binding"/>
    <property type="evidence" value="ECO:0007669"/>
    <property type="project" value="InterPro"/>
</dbReference>
<dbReference type="PANTHER" id="PTHR21557">
    <property type="entry name" value="CORDON-BLEU"/>
    <property type="match status" value="1"/>
</dbReference>
<reference evidence="3" key="1">
    <citation type="submission" date="2025-08" db="UniProtKB">
        <authorList>
            <consortium name="Ensembl"/>
        </authorList>
    </citation>
    <scope>IDENTIFICATION</scope>
</reference>
<dbReference type="PANTHER" id="PTHR21557:SF2">
    <property type="entry name" value="CORDON-BLEU PROTEIN-LIKE 1"/>
    <property type="match status" value="1"/>
</dbReference>
<dbReference type="InterPro" id="IPR039895">
    <property type="entry name" value="COBL-like"/>
</dbReference>
<proteinExistence type="predicted"/>
<evidence type="ECO:0000256" key="1">
    <source>
        <dbReference type="SAM" id="MobiDB-lite"/>
    </source>
</evidence>